<evidence type="ECO:0000256" key="3">
    <source>
        <dbReference type="ARBA" id="ARBA00022598"/>
    </source>
</evidence>
<keyword evidence="4" id="KW-0547">Nucleotide-binding</keyword>
<dbReference type="EMBL" id="AP014946">
    <property type="protein sequence ID" value="BAT58531.1"/>
    <property type="molecule type" value="Genomic_DNA"/>
</dbReference>
<dbReference type="SUPFAM" id="SSF56801">
    <property type="entry name" value="Acetyl-CoA synthetase-like"/>
    <property type="match status" value="1"/>
</dbReference>
<dbReference type="Gene3D" id="3.40.50.12780">
    <property type="entry name" value="N-terminal domain of ligase-like"/>
    <property type="match status" value="1"/>
</dbReference>
<dbReference type="InterPro" id="IPR032387">
    <property type="entry name" value="ACAS_N"/>
</dbReference>
<protein>
    <recommendedName>
        <fullName evidence="2">acetate--CoA ligase</fullName>
        <ecNumber evidence="2">6.2.1.1</ecNumber>
    </recommendedName>
</protein>
<feature type="domain" description="Acetyl-coenzyme A synthetase N-terminal" evidence="9">
    <location>
        <begin position="48"/>
        <end position="105"/>
    </location>
</feature>
<comment type="similarity">
    <text evidence="1">Belongs to the ATP-dependent AMP-binding enzyme family.</text>
</comment>
<dbReference type="InterPro" id="IPR000873">
    <property type="entry name" value="AMP-dep_synth/lig_dom"/>
</dbReference>
<dbReference type="InterPro" id="IPR025110">
    <property type="entry name" value="AMP-bd_C"/>
</dbReference>
<accession>A0A0S3PRM5</accession>
<dbReference type="PROSITE" id="PS00455">
    <property type="entry name" value="AMP_BINDING"/>
    <property type="match status" value="1"/>
</dbReference>
<keyword evidence="5" id="KW-0067">ATP-binding</keyword>
<dbReference type="Gene3D" id="3.30.300.30">
    <property type="match status" value="1"/>
</dbReference>
<dbReference type="KEGG" id="vgo:GJW-30_1_01057"/>
<name>A0A0S3PRM5_9BRAD</name>
<feature type="domain" description="AMP-dependent synthetase/ligase" evidence="7">
    <location>
        <begin position="116"/>
        <end position="494"/>
    </location>
</feature>
<evidence type="ECO:0000256" key="2">
    <source>
        <dbReference type="ARBA" id="ARBA00013275"/>
    </source>
</evidence>
<dbReference type="GO" id="GO:0005524">
    <property type="term" value="F:ATP binding"/>
    <property type="evidence" value="ECO:0007669"/>
    <property type="project" value="UniProtKB-KW"/>
</dbReference>
<evidence type="ECO:0000256" key="6">
    <source>
        <dbReference type="ARBA" id="ARBA00022990"/>
    </source>
</evidence>
<feature type="domain" description="AMP-binding enzyme C-terminal" evidence="8">
    <location>
        <begin position="554"/>
        <end position="631"/>
    </location>
</feature>
<keyword evidence="3 10" id="KW-0436">Ligase</keyword>
<dbReference type="Pfam" id="PF13193">
    <property type="entry name" value="AMP-binding_C"/>
    <property type="match status" value="1"/>
</dbReference>
<evidence type="ECO:0000256" key="5">
    <source>
        <dbReference type="ARBA" id="ARBA00022840"/>
    </source>
</evidence>
<dbReference type="GO" id="GO:0003987">
    <property type="term" value="F:acetate-CoA ligase activity"/>
    <property type="evidence" value="ECO:0007669"/>
    <property type="project" value="UniProtKB-EC"/>
</dbReference>
<organism evidence="10 11">
    <name type="scientific">Variibacter gotjawalensis</name>
    <dbReference type="NCBI Taxonomy" id="1333996"/>
    <lineage>
        <taxon>Bacteria</taxon>
        <taxon>Pseudomonadati</taxon>
        <taxon>Pseudomonadota</taxon>
        <taxon>Alphaproteobacteria</taxon>
        <taxon>Hyphomicrobiales</taxon>
        <taxon>Nitrobacteraceae</taxon>
        <taxon>Variibacter</taxon>
    </lineage>
</organism>
<dbReference type="Proteomes" id="UP000236884">
    <property type="component" value="Chromosome"/>
</dbReference>
<dbReference type="InterPro" id="IPR020845">
    <property type="entry name" value="AMP-binding_CS"/>
</dbReference>
<evidence type="ECO:0000256" key="1">
    <source>
        <dbReference type="ARBA" id="ARBA00006432"/>
    </source>
</evidence>
<dbReference type="GO" id="GO:0006085">
    <property type="term" value="P:acetyl-CoA biosynthetic process"/>
    <property type="evidence" value="ECO:0007669"/>
    <property type="project" value="TreeGrafter"/>
</dbReference>
<dbReference type="InterPro" id="IPR045851">
    <property type="entry name" value="AMP-bd_C_sf"/>
</dbReference>
<dbReference type="InterPro" id="IPR042099">
    <property type="entry name" value="ANL_N_sf"/>
</dbReference>
<evidence type="ECO:0000259" key="9">
    <source>
        <dbReference type="Pfam" id="PF16177"/>
    </source>
</evidence>
<dbReference type="Pfam" id="PF00501">
    <property type="entry name" value="AMP-binding"/>
    <property type="match status" value="1"/>
</dbReference>
<gene>
    <name evidence="10" type="primary">acs</name>
    <name evidence="10" type="ORF">GJW-30_1_01057</name>
</gene>
<reference evidence="10 11" key="1">
    <citation type="submission" date="2015-08" db="EMBL/GenBank/DDBJ databases">
        <title>Investigation of the bacterial diversity of lava forest soil.</title>
        <authorList>
            <person name="Lee J.S."/>
        </authorList>
    </citation>
    <scope>NUCLEOTIDE SEQUENCE [LARGE SCALE GENOMIC DNA]</scope>
    <source>
        <strain evidence="10 11">GJW-30</strain>
    </source>
</reference>
<evidence type="ECO:0000313" key="11">
    <source>
        <dbReference type="Proteomes" id="UP000236884"/>
    </source>
</evidence>
<dbReference type="PANTHER" id="PTHR24095">
    <property type="entry name" value="ACETYL-COENZYME A SYNTHETASE"/>
    <property type="match status" value="1"/>
</dbReference>
<proteinExistence type="inferred from homology"/>
<dbReference type="AlphaFoldDB" id="A0A0S3PRM5"/>
<sequence length="667" mass="73371">MLENAVNDLWRSVNLMTDNNNYVWTPPQELIDSSNLTAFLRATHQSDYDALLAKADVDPAWLMEAVFRFCDVRFYRPYDHMLDVSRGLPWARWCAGGTTNIVLNCIDKHRDTPVWDQTFLVWEGEDASEQRSLTYREFAEDVGRLAQALDNLGIKRGDVVAIYMPNLPETFVAFFAILKIGAIVMPLFSGFGPSPITTRLNHGGAKAVITASGTWRRGVPAALKPALDSALETAPSVEHVIVYEREGLGIQTPMRAGRDHWWHDVVSGQNGSIATAEMAADDPAILLYTSGTTGEPKGCVWTHVSFIGSMVTRDIIICGDFKATDRFFFMSDMGWMVGAMCACIPSISGASLLVAEGTPDFPDTGRFWRLIQDHEITYLGVSPTIVRSLMRYCDEVERYDLSRLRMTTSGGEAWTEGPWRWFFEHVCKRELPIINITGGTEVGGCILIGTPNHPMNPGSFSRRALGMGADIVDMSGNAVPQGEVGELVLRNPSIGMTKSLWKADERYVESYWNTIPGLWVHGDFAMQGNDGLYYVLGRSDDTIKISGKRTGPAELEGILIGTGKLAEAAVFGVPHPVKGSAIVCACVPMPSADTRGLTEELSAALVKGMGASYRPERVLLVDDLPRTRNMKIMRRVLRAVLENKDPGDLSALANPEAVDAIRRQVAG</sequence>
<dbReference type="Pfam" id="PF16177">
    <property type="entry name" value="ACAS_N"/>
    <property type="match status" value="1"/>
</dbReference>
<evidence type="ECO:0000259" key="7">
    <source>
        <dbReference type="Pfam" id="PF00501"/>
    </source>
</evidence>
<evidence type="ECO:0000313" key="10">
    <source>
        <dbReference type="EMBL" id="BAT58531.1"/>
    </source>
</evidence>
<evidence type="ECO:0000256" key="4">
    <source>
        <dbReference type="ARBA" id="ARBA00022741"/>
    </source>
</evidence>
<keyword evidence="6" id="KW-0007">Acetylation</keyword>
<evidence type="ECO:0000259" key="8">
    <source>
        <dbReference type="Pfam" id="PF13193"/>
    </source>
</evidence>
<dbReference type="EC" id="6.2.1.1" evidence="2"/>
<dbReference type="PANTHER" id="PTHR24095:SF14">
    <property type="entry name" value="ACETYL-COENZYME A SYNTHETASE 1"/>
    <property type="match status" value="1"/>
</dbReference>
<keyword evidence="11" id="KW-1185">Reference proteome</keyword>